<dbReference type="HOGENOM" id="CLU_2841748_0_0_5"/>
<dbReference type="STRING" id="366602.Caul_4181"/>
<proteinExistence type="predicted"/>
<organism evidence="1">
    <name type="scientific">Caulobacter sp. (strain K31)</name>
    <dbReference type="NCBI Taxonomy" id="366602"/>
    <lineage>
        <taxon>Bacteria</taxon>
        <taxon>Pseudomonadati</taxon>
        <taxon>Pseudomonadota</taxon>
        <taxon>Alphaproteobacteria</taxon>
        <taxon>Caulobacterales</taxon>
        <taxon>Caulobacteraceae</taxon>
        <taxon>Caulobacter</taxon>
    </lineage>
</organism>
<sequence length="65" mass="7422">MAPRHHPDSCEDGGARVIKRRRRRADAPIKVTDDWPDFVPVTDHEARIIEAFFADVLDELFGPIP</sequence>
<accession>B0SYD8</accession>
<dbReference type="EMBL" id="CP000927">
    <property type="protein sequence ID" value="ABZ73305.1"/>
    <property type="molecule type" value="Genomic_DNA"/>
</dbReference>
<reference evidence="1" key="1">
    <citation type="submission" date="2008-01" db="EMBL/GenBank/DDBJ databases">
        <title>Complete sequence of chromosome of Caulobacter sp. K31.</title>
        <authorList>
            <consortium name="US DOE Joint Genome Institute"/>
            <person name="Copeland A."/>
            <person name="Lucas S."/>
            <person name="Lapidus A."/>
            <person name="Barry K."/>
            <person name="Glavina del Rio T."/>
            <person name="Dalin E."/>
            <person name="Tice H."/>
            <person name="Pitluck S."/>
            <person name="Bruce D."/>
            <person name="Goodwin L."/>
            <person name="Thompson L.S."/>
            <person name="Brettin T."/>
            <person name="Detter J.C."/>
            <person name="Han C."/>
            <person name="Schmutz J."/>
            <person name="Larimer F."/>
            <person name="Land M."/>
            <person name="Hauser L."/>
            <person name="Kyrpides N."/>
            <person name="Kim E."/>
            <person name="Stephens C."/>
            <person name="Richardson P."/>
        </authorList>
    </citation>
    <scope>NUCLEOTIDE SEQUENCE [LARGE SCALE GENOMIC DNA]</scope>
    <source>
        <strain evidence="1">K31</strain>
    </source>
</reference>
<dbReference type="AlphaFoldDB" id="B0SYD8"/>
<dbReference type="KEGG" id="cak:Caul_4181"/>
<dbReference type="OrthoDB" id="7193207at2"/>
<name>B0SYD8_CAUSK</name>
<gene>
    <name evidence="1" type="ordered locus">Caul_4181</name>
</gene>
<evidence type="ECO:0000313" key="1">
    <source>
        <dbReference type="EMBL" id="ABZ73305.1"/>
    </source>
</evidence>
<protein>
    <submittedName>
        <fullName evidence="1">Uncharacterized protein</fullName>
    </submittedName>
</protein>